<organism evidence="1">
    <name type="scientific">bioreactor metagenome</name>
    <dbReference type="NCBI Taxonomy" id="1076179"/>
    <lineage>
        <taxon>unclassified sequences</taxon>
        <taxon>metagenomes</taxon>
        <taxon>ecological metagenomes</taxon>
    </lineage>
</organism>
<name>A0A645JKA6_9ZZZZ</name>
<reference evidence="1" key="1">
    <citation type="submission" date="2019-08" db="EMBL/GenBank/DDBJ databases">
        <authorList>
            <person name="Kucharzyk K."/>
            <person name="Murdoch R.W."/>
            <person name="Higgins S."/>
            <person name="Loffler F."/>
        </authorList>
    </citation>
    <scope>NUCLEOTIDE SEQUENCE</scope>
</reference>
<gene>
    <name evidence="1" type="ORF">SDC9_211790</name>
</gene>
<dbReference type="AlphaFoldDB" id="A0A645JKA6"/>
<comment type="caution">
    <text evidence="1">The sequence shown here is derived from an EMBL/GenBank/DDBJ whole genome shotgun (WGS) entry which is preliminary data.</text>
</comment>
<protein>
    <submittedName>
        <fullName evidence="1">Uncharacterized protein</fullName>
    </submittedName>
</protein>
<evidence type="ECO:0000313" key="1">
    <source>
        <dbReference type="EMBL" id="MPN64021.1"/>
    </source>
</evidence>
<dbReference type="EMBL" id="VSSQ01144340">
    <property type="protein sequence ID" value="MPN64021.1"/>
    <property type="molecule type" value="Genomic_DNA"/>
</dbReference>
<accession>A0A645JKA6</accession>
<proteinExistence type="predicted"/>
<sequence>MPAQKRLKPQEPFGERLNLRLKEQFKLVVFQCLWQRVSNIRTPKQHLPDLIAVVGNSVSRALCLIEGKVCLHNQLIAVCAVLREAGNATTCRKIIACAVYLHRLPDGRLCTIQRLVHFLFFAMRME</sequence>